<dbReference type="PANTHER" id="PTHR31286">
    <property type="entry name" value="GLYCINE-RICH CELL WALL STRUCTURAL PROTEIN 1.8-LIKE"/>
    <property type="match status" value="1"/>
</dbReference>
<dbReference type="PaxDb" id="3880-AES79653"/>
<protein>
    <submittedName>
        <fullName evidence="2">DUF4283 domain protein</fullName>
    </submittedName>
</protein>
<proteinExistence type="predicted"/>
<evidence type="ECO:0000313" key="2">
    <source>
        <dbReference type="EMBL" id="AES79653.1"/>
    </source>
</evidence>
<evidence type="ECO:0000256" key="1">
    <source>
        <dbReference type="SAM" id="MobiDB-lite"/>
    </source>
</evidence>
<feature type="region of interest" description="Disordered" evidence="1">
    <location>
        <begin position="245"/>
        <end position="264"/>
    </location>
</feature>
<dbReference type="PANTHER" id="PTHR31286:SF60">
    <property type="entry name" value="PROTEIN, PUTATIVE-RELATED"/>
    <property type="match status" value="1"/>
</dbReference>
<gene>
    <name evidence="2" type="ordered locus">MTR_7g070750</name>
</gene>
<sequence>MVSLGKGYYDFLFEYLDNLSCIWAAGTISLQLGLLCLSQWTKDFNHNTQKQTHASIWIRLVELPQEYWRDRTLKEIASAVVTPISLNRPLRIQIVVKKVTEPNNKSTHQPHGARGASSSGTLQYVVVVTAPAAATVGENAPQPFVPHKDVVASSLSFALQDFSDAIPQGVLPHSNIPVLELASDVAHNDIQNFEEERILQETRIVDIPKDHVDFVPPVYTVEHVDVHEEVGGNVLSQVREVSSSTQTTAAQADTMVSPQDLAAV</sequence>
<dbReference type="EnsemblPlants" id="AES79653">
    <property type="protein sequence ID" value="AES79653"/>
    <property type="gene ID" value="MTR_7g070750"/>
</dbReference>
<accession>G7KU71</accession>
<reference evidence="2 4" key="1">
    <citation type="journal article" date="2011" name="Nature">
        <title>The Medicago genome provides insight into the evolution of rhizobial symbioses.</title>
        <authorList>
            <person name="Young N.D."/>
            <person name="Debelle F."/>
            <person name="Oldroyd G.E."/>
            <person name="Geurts R."/>
            <person name="Cannon S.B."/>
            <person name="Udvardi M.K."/>
            <person name="Benedito V.A."/>
            <person name="Mayer K.F."/>
            <person name="Gouzy J."/>
            <person name="Schoof H."/>
            <person name="Van de Peer Y."/>
            <person name="Proost S."/>
            <person name="Cook D.R."/>
            <person name="Meyers B.C."/>
            <person name="Spannagl M."/>
            <person name="Cheung F."/>
            <person name="De Mita S."/>
            <person name="Krishnakumar V."/>
            <person name="Gundlach H."/>
            <person name="Zhou S."/>
            <person name="Mudge J."/>
            <person name="Bharti A.K."/>
            <person name="Murray J.D."/>
            <person name="Naoumkina M.A."/>
            <person name="Rosen B."/>
            <person name="Silverstein K.A."/>
            <person name="Tang H."/>
            <person name="Rombauts S."/>
            <person name="Zhao P.X."/>
            <person name="Zhou P."/>
            <person name="Barbe V."/>
            <person name="Bardou P."/>
            <person name="Bechner M."/>
            <person name="Bellec A."/>
            <person name="Berger A."/>
            <person name="Berges H."/>
            <person name="Bidwell S."/>
            <person name="Bisseling T."/>
            <person name="Choisne N."/>
            <person name="Couloux A."/>
            <person name="Denny R."/>
            <person name="Deshpande S."/>
            <person name="Dai X."/>
            <person name="Doyle J.J."/>
            <person name="Dudez A.M."/>
            <person name="Farmer A.D."/>
            <person name="Fouteau S."/>
            <person name="Franken C."/>
            <person name="Gibelin C."/>
            <person name="Gish J."/>
            <person name="Goldstein S."/>
            <person name="Gonzalez A.J."/>
            <person name="Green P.J."/>
            <person name="Hallab A."/>
            <person name="Hartog M."/>
            <person name="Hua A."/>
            <person name="Humphray S.J."/>
            <person name="Jeong D.H."/>
            <person name="Jing Y."/>
            <person name="Jocker A."/>
            <person name="Kenton S.M."/>
            <person name="Kim D.J."/>
            <person name="Klee K."/>
            <person name="Lai H."/>
            <person name="Lang C."/>
            <person name="Lin S."/>
            <person name="Macmil S.L."/>
            <person name="Magdelenat G."/>
            <person name="Matthews L."/>
            <person name="McCorrison J."/>
            <person name="Monaghan E.L."/>
            <person name="Mun J.H."/>
            <person name="Najar F.Z."/>
            <person name="Nicholson C."/>
            <person name="Noirot C."/>
            <person name="O'Bleness M."/>
            <person name="Paule C.R."/>
            <person name="Poulain J."/>
            <person name="Prion F."/>
            <person name="Qin B."/>
            <person name="Qu C."/>
            <person name="Retzel E.F."/>
            <person name="Riddle C."/>
            <person name="Sallet E."/>
            <person name="Samain S."/>
            <person name="Samson N."/>
            <person name="Sanders I."/>
            <person name="Saurat O."/>
            <person name="Scarpelli C."/>
            <person name="Schiex T."/>
            <person name="Segurens B."/>
            <person name="Severin A.J."/>
            <person name="Sherrier D.J."/>
            <person name="Shi R."/>
            <person name="Sims S."/>
            <person name="Singer S.R."/>
            <person name="Sinharoy S."/>
            <person name="Sterck L."/>
            <person name="Viollet A."/>
            <person name="Wang B.B."/>
            <person name="Wang K."/>
            <person name="Wang M."/>
            <person name="Wang X."/>
            <person name="Warfsmann J."/>
            <person name="Weissenbach J."/>
            <person name="White D.D."/>
            <person name="White J.D."/>
            <person name="Wiley G.B."/>
            <person name="Wincker P."/>
            <person name="Xing Y."/>
            <person name="Yang L."/>
            <person name="Yao Z."/>
            <person name="Ying F."/>
            <person name="Zhai J."/>
            <person name="Zhou L."/>
            <person name="Zuber A."/>
            <person name="Denarie J."/>
            <person name="Dixon R.A."/>
            <person name="May G.D."/>
            <person name="Schwartz D.C."/>
            <person name="Rogers J."/>
            <person name="Quetier F."/>
            <person name="Town C.D."/>
            <person name="Roe B.A."/>
        </authorList>
    </citation>
    <scope>NUCLEOTIDE SEQUENCE [LARGE SCALE GENOMIC DNA]</scope>
    <source>
        <strain evidence="2">A17</strain>
        <strain evidence="3 4">cv. Jemalong A17</strain>
    </source>
</reference>
<organism evidence="2 4">
    <name type="scientific">Medicago truncatula</name>
    <name type="common">Barrel medic</name>
    <name type="synonym">Medicago tribuloides</name>
    <dbReference type="NCBI Taxonomy" id="3880"/>
    <lineage>
        <taxon>Eukaryota</taxon>
        <taxon>Viridiplantae</taxon>
        <taxon>Streptophyta</taxon>
        <taxon>Embryophyta</taxon>
        <taxon>Tracheophyta</taxon>
        <taxon>Spermatophyta</taxon>
        <taxon>Magnoliopsida</taxon>
        <taxon>eudicotyledons</taxon>
        <taxon>Gunneridae</taxon>
        <taxon>Pentapetalae</taxon>
        <taxon>rosids</taxon>
        <taxon>fabids</taxon>
        <taxon>Fabales</taxon>
        <taxon>Fabaceae</taxon>
        <taxon>Papilionoideae</taxon>
        <taxon>50 kb inversion clade</taxon>
        <taxon>NPAAA clade</taxon>
        <taxon>Hologalegina</taxon>
        <taxon>IRL clade</taxon>
        <taxon>Trifolieae</taxon>
        <taxon>Medicago</taxon>
    </lineage>
</organism>
<dbReference type="HOGENOM" id="CLU_1055104_0_0_1"/>
<dbReference type="EMBL" id="CM001223">
    <property type="protein sequence ID" value="AES79653.1"/>
    <property type="molecule type" value="Genomic_DNA"/>
</dbReference>
<dbReference type="InterPro" id="IPR040256">
    <property type="entry name" value="At4g02000-like"/>
</dbReference>
<evidence type="ECO:0000313" key="3">
    <source>
        <dbReference type="EnsemblPlants" id="AES79653"/>
    </source>
</evidence>
<evidence type="ECO:0000313" key="4">
    <source>
        <dbReference type="Proteomes" id="UP000002051"/>
    </source>
</evidence>
<reference evidence="2 4" key="2">
    <citation type="journal article" date="2014" name="BMC Genomics">
        <title>An improved genome release (version Mt4.0) for the model legume Medicago truncatula.</title>
        <authorList>
            <person name="Tang H."/>
            <person name="Krishnakumar V."/>
            <person name="Bidwell S."/>
            <person name="Rosen B."/>
            <person name="Chan A."/>
            <person name="Zhou S."/>
            <person name="Gentzbittel L."/>
            <person name="Childs K.L."/>
            <person name="Yandell M."/>
            <person name="Gundlach H."/>
            <person name="Mayer K.F."/>
            <person name="Schwartz D.C."/>
            <person name="Town C.D."/>
        </authorList>
    </citation>
    <scope>GENOME REANNOTATION</scope>
    <source>
        <strain evidence="3 4">cv. Jemalong A17</strain>
    </source>
</reference>
<keyword evidence="4" id="KW-1185">Reference proteome</keyword>
<dbReference type="Proteomes" id="UP000002051">
    <property type="component" value="Unassembled WGS sequence"/>
</dbReference>
<reference evidence="3" key="3">
    <citation type="submission" date="2015-04" db="UniProtKB">
        <authorList>
            <consortium name="EnsemblPlants"/>
        </authorList>
    </citation>
    <scope>IDENTIFICATION</scope>
    <source>
        <strain evidence="3">cv. Jemalong A17</strain>
    </source>
</reference>
<name>G7KU71_MEDTR</name>
<dbReference type="AlphaFoldDB" id="G7KU71"/>